<organism evidence="2 3">
    <name type="scientific">Rotaria socialis</name>
    <dbReference type="NCBI Taxonomy" id="392032"/>
    <lineage>
        <taxon>Eukaryota</taxon>
        <taxon>Metazoa</taxon>
        <taxon>Spiralia</taxon>
        <taxon>Gnathifera</taxon>
        <taxon>Rotifera</taxon>
        <taxon>Eurotatoria</taxon>
        <taxon>Bdelloidea</taxon>
        <taxon>Philodinida</taxon>
        <taxon>Philodinidae</taxon>
        <taxon>Rotaria</taxon>
    </lineage>
</organism>
<comment type="caution">
    <text evidence="2">The sequence shown here is derived from an EMBL/GenBank/DDBJ whole genome shotgun (WGS) entry which is preliminary data.</text>
</comment>
<keyword evidence="1" id="KW-0732">Signal</keyword>
<feature type="signal peptide" evidence="1">
    <location>
        <begin position="1"/>
        <end position="25"/>
    </location>
</feature>
<reference evidence="2" key="1">
    <citation type="submission" date="2021-02" db="EMBL/GenBank/DDBJ databases">
        <authorList>
            <person name="Nowell W R."/>
        </authorList>
    </citation>
    <scope>NUCLEOTIDE SEQUENCE</scope>
</reference>
<evidence type="ECO:0000313" key="2">
    <source>
        <dbReference type="EMBL" id="CAF4869027.1"/>
    </source>
</evidence>
<dbReference type="AlphaFoldDB" id="A0A821T3U6"/>
<evidence type="ECO:0000256" key="1">
    <source>
        <dbReference type="SAM" id="SignalP"/>
    </source>
</evidence>
<feature type="chain" id="PRO_5032469993" evidence="1">
    <location>
        <begin position="26"/>
        <end position="69"/>
    </location>
</feature>
<protein>
    <submittedName>
        <fullName evidence="2">Uncharacterized protein</fullName>
    </submittedName>
</protein>
<dbReference type="EMBL" id="CAJOBS010003907">
    <property type="protein sequence ID" value="CAF4869027.1"/>
    <property type="molecule type" value="Genomic_DNA"/>
</dbReference>
<sequence length="69" mass="7917">MCKSIACAENLFIAVMNLLVEVLETTEVTRGLYAKELIDKTIEFNVPHVIHADMKRDEEVHRQHSEGIH</sequence>
<dbReference type="Proteomes" id="UP000663838">
    <property type="component" value="Unassembled WGS sequence"/>
</dbReference>
<gene>
    <name evidence="2" type="ORF">TOA249_LOCUS28334</name>
</gene>
<accession>A0A821T3U6</accession>
<name>A0A821T3U6_9BILA</name>
<evidence type="ECO:0000313" key="3">
    <source>
        <dbReference type="Proteomes" id="UP000663838"/>
    </source>
</evidence>
<proteinExistence type="predicted"/>